<dbReference type="InterPro" id="IPR036412">
    <property type="entry name" value="HAD-like_sf"/>
</dbReference>
<dbReference type="InterPro" id="IPR041492">
    <property type="entry name" value="HAD_2"/>
</dbReference>
<accession>A0A382HQP2</accession>
<gene>
    <name evidence="1" type="ORF">METZ01_LOCUS242568</name>
</gene>
<reference evidence="1" key="1">
    <citation type="submission" date="2018-05" db="EMBL/GenBank/DDBJ databases">
        <authorList>
            <person name="Lanie J.A."/>
            <person name="Ng W.-L."/>
            <person name="Kazmierczak K.M."/>
            <person name="Andrzejewski T.M."/>
            <person name="Davidsen T.M."/>
            <person name="Wayne K.J."/>
            <person name="Tettelin H."/>
            <person name="Glass J.I."/>
            <person name="Rusch D."/>
            <person name="Podicherti R."/>
            <person name="Tsui H.-C.T."/>
            <person name="Winkler M.E."/>
        </authorList>
    </citation>
    <scope>NUCLEOTIDE SEQUENCE</scope>
</reference>
<dbReference type="Pfam" id="PF13419">
    <property type="entry name" value="HAD_2"/>
    <property type="match status" value="1"/>
</dbReference>
<dbReference type="InterPro" id="IPR023198">
    <property type="entry name" value="PGP-like_dom2"/>
</dbReference>
<dbReference type="InterPro" id="IPR023214">
    <property type="entry name" value="HAD_sf"/>
</dbReference>
<dbReference type="SFLD" id="SFLDG01129">
    <property type="entry name" value="C1.5:_HAD__Beta-PGM__Phosphata"/>
    <property type="match status" value="1"/>
</dbReference>
<dbReference type="GO" id="GO:0005829">
    <property type="term" value="C:cytosol"/>
    <property type="evidence" value="ECO:0007669"/>
    <property type="project" value="TreeGrafter"/>
</dbReference>
<name>A0A382HQP2_9ZZZZ</name>
<dbReference type="PANTHER" id="PTHR43434:SF1">
    <property type="entry name" value="PHOSPHOGLYCOLATE PHOSPHATASE"/>
    <property type="match status" value="1"/>
</dbReference>
<sequence length="208" mass="23913">MHQMSHPIKSVVFDLDGVLIDSRPVMEISWGLIQEKYSIVQPFTEYFKHIGIPFKEIMKAIGVNDNLIEIKNDYFSYTHENIEKIKAYNHSYDIFHLLKNKNIITGIITSKEKKNTLAICAKYGFSPDEIITPNDVKKGKPCIDQGQEYLKRTGLNSQDVLYVGDMESDFIFAKNINFHFAFANYGYGNINGTNFNRIDGLLDIMEII</sequence>
<dbReference type="EMBL" id="UINC01062778">
    <property type="protein sequence ID" value="SVB89714.1"/>
    <property type="molecule type" value="Genomic_DNA"/>
</dbReference>
<dbReference type="SUPFAM" id="SSF56784">
    <property type="entry name" value="HAD-like"/>
    <property type="match status" value="1"/>
</dbReference>
<dbReference type="PANTHER" id="PTHR43434">
    <property type="entry name" value="PHOSPHOGLYCOLATE PHOSPHATASE"/>
    <property type="match status" value="1"/>
</dbReference>
<evidence type="ECO:0000313" key="1">
    <source>
        <dbReference type="EMBL" id="SVB89714.1"/>
    </source>
</evidence>
<dbReference type="SFLD" id="SFLDS00003">
    <property type="entry name" value="Haloacid_Dehalogenase"/>
    <property type="match status" value="1"/>
</dbReference>
<dbReference type="InterPro" id="IPR050155">
    <property type="entry name" value="HAD-like_hydrolase_sf"/>
</dbReference>
<evidence type="ECO:0008006" key="2">
    <source>
        <dbReference type="Google" id="ProtNLM"/>
    </source>
</evidence>
<protein>
    <recommendedName>
        <fullName evidence="2">Phosphoglycolate phosphatase</fullName>
    </recommendedName>
</protein>
<organism evidence="1">
    <name type="scientific">marine metagenome</name>
    <dbReference type="NCBI Taxonomy" id="408172"/>
    <lineage>
        <taxon>unclassified sequences</taxon>
        <taxon>metagenomes</taxon>
        <taxon>ecological metagenomes</taxon>
    </lineage>
</organism>
<dbReference type="GO" id="GO:0008967">
    <property type="term" value="F:phosphoglycolate phosphatase activity"/>
    <property type="evidence" value="ECO:0007669"/>
    <property type="project" value="TreeGrafter"/>
</dbReference>
<dbReference type="Gene3D" id="3.40.50.1000">
    <property type="entry name" value="HAD superfamily/HAD-like"/>
    <property type="match status" value="1"/>
</dbReference>
<dbReference type="Gene3D" id="1.10.150.240">
    <property type="entry name" value="Putative phosphatase, domain 2"/>
    <property type="match status" value="1"/>
</dbReference>
<dbReference type="AlphaFoldDB" id="A0A382HQP2"/>
<dbReference type="GO" id="GO:0006281">
    <property type="term" value="P:DNA repair"/>
    <property type="evidence" value="ECO:0007669"/>
    <property type="project" value="TreeGrafter"/>
</dbReference>
<proteinExistence type="predicted"/>